<name>A0ABQ2VHJ0_9ACTN</name>
<dbReference type="Gene3D" id="3.90.380.10">
    <property type="entry name" value="Naphthalene 1,2-dioxygenase Alpha Subunit, Chain A, domain 1"/>
    <property type="match status" value="1"/>
</dbReference>
<dbReference type="Pfam" id="PF00848">
    <property type="entry name" value="Ring_hydroxyl_A"/>
    <property type="match status" value="1"/>
</dbReference>
<dbReference type="InterPro" id="IPR015879">
    <property type="entry name" value="Ring_hydroxy_dOase_asu_C_dom"/>
</dbReference>
<reference evidence="3" key="1">
    <citation type="journal article" date="2019" name="Int. J. Syst. Evol. Microbiol.">
        <title>The Global Catalogue of Microorganisms (GCM) 10K type strain sequencing project: providing services to taxonomists for standard genome sequencing and annotation.</title>
        <authorList>
            <consortium name="The Broad Institute Genomics Platform"/>
            <consortium name="The Broad Institute Genome Sequencing Center for Infectious Disease"/>
            <person name="Wu L."/>
            <person name="Ma J."/>
        </authorList>
    </citation>
    <scope>NUCLEOTIDE SEQUENCE [LARGE SCALE GENOMIC DNA]</scope>
    <source>
        <strain evidence="3">JCM 3399</strain>
    </source>
</reference>
<dbReference type="Proteomes" id="UP000654471">
    <property type="component" value="Unassembled WGS sequence"/>
</dbReference>
<keyword evidence="3" id="KW-1185">Reference proteome</keyword>
<evidence type="ECO:0000313" key="3">
    <source>
        <dbReference type="Proteomes" id="UP000654471"/>
    </source>
</evidence>
<dbReference type="EMBL" id="BMRP01000029">
    <property type="protein sequence ID" value="GGU87296.1"/>
    <property type="molecule type" value="Genomic_DNA"/>
</dbReference>
<organism evidence="2 3">
    <name type="scientific">Streptomyces albospinus</name>
    <dbReference type="NCBI Taxonomy" id="285515"/>
    <lineage>
        <taxon>Bacteria</taxon>
        <taxon>Bacillati</taxon>
        <taxon>Actinomycetota</taxon>
        <taxon>Actinomycetes</taxon>
        <taxon>Kitasatosporales</taxon>
        <taxon>Streptomycetaceae</taxon>
        <taxon>Streptomyces</taxon>
    </lineage>
</organism>
<dbReference type="SUPFAM" id="SSF55961">
    <property type="entry name" value="Bet v1-like"/>
    <property type="match status" value="1"/>
</dbReference>
<comment type="caution">
    <text evidence="2">The sequence shown here is derived from an EMBL/GenBank/DDBJ whole genome shotgun (WGS) entry which is preliminary data.</text>
</comment>
<accession>A0ABQ2VHJ0</accession>
<evidence type="ECO:0000313" key="2">
    <source>
        <dbReference type="EMBL" id="GGU87296.1"/>
    </source>
</evidence>
<sequence length="130" mass="14549">MDGSAGIGRLPGIDDNRDRRYYAVTVRPQVFINLVPDHVILHRKFPLAPDRTPAECDWLYLPEVVDSGAATAESVELCHRVRAQAFDACERSRLAMDSRVYRDGGVLVPSEHHIGAFHEWVTAQPENGRA</sequence>
<feature type="domain" description="Aromatic-ring-hydroxylating dioxygenase alpha subunit C-terminal" evidence="1">
    <location>
        <begin position="2"/>
        <end position="123"/>
    </location>
</feature>
<protein>
    <recommendedName>
        <fullName evidence="1">Aromatic-ring-hydroxylating dioxygenase alpha subunit C-terminal domain-containing protein</fullName>
    </recommendedName>
</protein>
<evidence type="ECO:0000259" key="1">
    <source>
        <dbReference type="Pfam" id="PF00848"/>
    </source>
</evidence>
<proteinExistence type="predicted"/>
<gene>
    <name evidence="2" type="ORF">GCM10010211_61930</name>
</gene>